<dbReference type="EMBL" id="LDJI01000015">
    <property type="protein sequence ID" value="KRG64244.1"/>
    <property type="molecule type" value="Genomic_DNA"/>
</dbReference>
<dbReference type="Proteomes" id="UP000050864">
    <property type="component" value="Unassembled WGS sequence"/>
</dbReference>
<organism evidence="1 2">
    <name type="scientific">Stenotrophomonas humi</name>
    <dbReference type="NCBI Taxonomy" id="405444"/>
    <lineage>
        <taxon>Bacteria</taxon>
        <taxon>Pseudomonadati</taxon>
        <taxon>Pseudomonadota</taxon>
        <taxon>Gammaproteobacteria</taxon>
        <taxon>Lysobacterales</taxon>
        <taxon>Lysobacteraceae</taxon>
        <taxon>Stenotrophomonas</taxon>
    </lineage>
</organism>
<reference evidence="1 2" key="1">
    <citation type="submission" date="2015-05" db="EMBL/GenBank/DDBJ databases">
        <title>Genome sequencing and analysis of members of genus Stenotrophomonas.</title>
        <authorList>
            <person name="Patil P.P."/>
            <person name="Midha S."/>
            <person name="Patil P.B."/>
        </authorList>
    </citation>
    <scope>NUCLEOTIDE SEQUENCE [LARGE SCALE GENOMIC DNA]</scope>
    <source>
        <strain evidence="1 2">DSM 18929</strain>
    </source>
</reference>
<dbReference type="PATRIC" id="fig|405444.3.peg.734"/>
<accession>A0A0R0CEK7</accession>
<evidence type="ECO:0000313" key="2">
    <source>
        <dbReference type="Proteomes" id="UP000050864"/>
    </source>
</evidence>
<dbReference type="AlphaFoldDB" id="A0A0R0CEK7"/>
<keyword evidence="2" id="KW-1185">Reference proteome</keyword>
<sequence>MHLTDWPEISTSNANHLEKSLGSALRSEIQRKLQAGAPVPLPRTKPSNGVNIHLSTGESLKVLVHNEIVKSRMTHEALAKSLSIPAQALDLEHPVDVDLLSSMVAVVGKRLVAYIS</sequence>
<comment type="caution">
    <text evidence="1">The sequence shown here is derived from an EMBL/GenBank/DDBJ whole genome shotgun (WGS) entry which is preliminary data.</text>
</comment>
<protein>
    <submittedName>
        <fullName evidence="1">Uncharacterized protein</fullName>
    </submittedName>
</protein>
<name>A0A0R0CEK7_9GAMM</name>
<proteinExistence type="predicted"/>
<gene>
    <name evidence="1" type="ORF">ABB26_08655</name>
</gene>
<evidence type="ECO:0000313" key="1">
    <source>
        <dbReference type="EMBL" id="KRG64244.1"/>
    </source>
</evidence>